<dbReference type="Gene3D" id="1.10.1740.10">
    <property type="match status" value="1"/>
</dbReference>
<evidence type="ECO:0000256" key="3">
    <source>
        <dbReference type="ARBA" id="ARBA00023082"/>
    </source>
</evidence>
<keyword evidence="8" id="KW-1185">Reference proteome</keyword>
<keyword evidence="2" id="KW-0805">Transcription regulation</keyword>
<keyword evidence="3" id="KW-0731">Sigma factor</keyword>
<evidence type="ECO:0000256" key="5">
    <source>
        <dbReference type="ARBA" id="ARBA00023163"/>
    </source>
</evidence>
<dbReference type="STRING" id="642780.SAMN04488570_1545"/>
<dbReference type="InterPro" id="IPR007627">
    <property type="entry name" value="RNA_pol_sigma70_r2"/>
</dbReference>
<sequence>MPDWYQVPPWRLRKGVQTMSEVPTDEQTVWERSAALFVSWRDGQDPAALDGLVRLLSPVLWQVVRGSGLERNAAEDVVQSTWLTLVRSGSAISEPRAVAGWLCTTARREAWKVGRAAGRQRPVEDEDIARRLPDSPAPEQQVVLDDENARLWSAVGRLPERCQRLLRIVAAESRPDYSVVSAQLGMPVGSIGPTRGRCLEKLRRELATSGGAA</sequence>
<evidence type="ECO:0000313" key="8">
    <source>
        <dbReference type="Proteomes" id="UP000198859"/>
    </source>
</evidence>
<evidence type="ECO:0000256" key="4">
    <source>
        <dbReference type="ARBA" id="ARBA00023125"/>
    </source>
</evidence>
<keyword evidence="5" id="KW-0804">Transcription</keyword>
<evidence type="ECO:0000256" key="1">
    <source>
        <dbReference type="ARBA" id="ARBA00010641"/>
    </source>
</evidence>
<dbReference type="Gene3D" id="1.10.10.10">
    <property type="entry name" value="Winged helix-like DNA-binding domain superfamily/Winged helix DNA-binding domain"/>
    <property type="match status" value="1"/>
</dbReference>
<dbReference type="InterPro" id="IPR014284">
    <property type="entry name" value="RNA_pol_sigma-70_dom"/>
</dbReference>
<dbReference type="InterPro" id="IPR013325">
    <property type="entry name" value="RNA_pol_sigma_r2"/>
</dbReference>
<organism evidence="7 8">
    <name type="scientific">Nocardioides scoriae</name>
    <dbReference type="NCBI Taxonomy" id="642780"/>
    <lineage>
        <taxon>Bacteria</taxon>
        <taxon>Bacillati</taxon>
        <taxon>Actinomycetota</taxon>
        <taxon>Actinomycetes</taxon>
        <taxon>Propionibacteriales</taxon>
        <taxon>Nocardioidaceae</taxon>
        <taxon>Nocardioides</taxon>
    </lineage>
</organism>
<dbReference type="SUPFAM" id="SSF88659">
    <property type="entry name" value="Sigma3 and sigma4 domains of RNA polymerase sigma factors"/>
    <property type="match status" value="1"/>
</dbReference>
<dbReference type="InterPro" id="IPR039425">
    <property type="entry name" value="RNA_pol_sigma-70-like"/>
</dbReference>
<accession>A0A1H1QZ16</accession>
<dbReference type="GO" id="GO:0003677">
    <property type="term" value="F:DNA binding"/>
    <property type="evidence" value="ECO:0007669"/>
    <property type="project" value="UniProtKB-KW"/>
</dbReference>
<dbReference type="Pfam" id="PF04542">
    <property type="entry name" value="Sigma70_r2"/>
    <property type="match status" value="1"/>
</dbReference>
<dbReference type="AlphaFoldDB" id="A0A1H1QZ16"/>
<dbReference type="Proteomes" id="UP000198859">
    <property type="component" value="Chromosome I"/>
</dbReference>
<reference evidence="8" key="1">
    <citation type="submission" date="2016-10" db="EMBL/GenBank/DDBJ databases">
        <authorList>
            <person name="Varghese N."/>
            <person name="Submissions S."/>
        </authorList>
    </citation>
    <scope>NUCLEOTIDE SEQUENCE [LARGE SCALE GENOMIC DNA]</scope>
    <source>
        <strain evidence="8">DSM 22127</strain>
    </source>
</reference>
<dbReference type="InterPro" id="IPR013324">
    <property type="entry name" value="RNA_pol_sigma_r3/r4-like"/>
</dbReference>
<dbReference type="PANTHER" id="PTHR43133:SF8">
    <property type="entry name" value="RNA POLYMERASE SIGMA FACTOR HI_1459-RELATED"/>
    <property type="match status" value="1"/>
</dbReference>
<evidence type="ECO:0000313" key="7">
    <source>
        <dbReference type="EMBL" id="SDS28774.1"/>
    </source>
</evidence>
<gene>
    <name evidence="7" type="ORF">SAMN04488570_1545</name>
</gene>
<dbReference type="SUPFAM" id="SSF88946">
    <property type="entry name" value="Sigma2 domain of RNA polymerase sigma factors"/>
    <property type="match status" value="1"/>
</dbReference>
<evidence type="ECO:0000259" key="6">
    <source>
        <dbReference type="Pfam" id="PF04542"/>
    </source>
</evidence>
<dbReference type="PANTHER" id="PTHR43133">
    <property type="entry name" value="RNA POLYMERASE ECF-TYPE SIGMA FACTO"/>
    <property type="match status" value="1"/>
</dbReference>
<dbReference type="NCBIfam" id="TIGR02937">
    <property type="entry name" value="sigma70-ECF"/>
    <property type="match status" value="1"/>
</dbReference>
<evidence type="ECO:0000256" key="2">
    <source>
        <dbReference type="ARBA" id="ARBA00023015"/>
    </source>
</evidence>
<dbReference type="GO" id="GO:0006352">
    <property type="term" value="P:DNA-templated transcription initiation"/>
    <property type="evidence" value="ECO:0007669"/>
    <property type="project" value="InterPro"/>
</dbReference>
<keyword evidence="4" id="KW-0238">DNA-binding</keyword>
<proteinExistence type="inferred from homology"/>
<feature type="domain" description="RNA polymerase sigma-70 region 2" evidence="6">
    <location>
        <begin position="52"/>
        <end position="110"/>
    </location>
</feature>
<dbReference type="GO" id="GO:0016987">
    <property type="term" value="F:sigma factor activity"/>
    <property type="evidence" value="ECO:0007669"/>
    <property type="project" value="UniProtKB-KW"/>
</dbReference>
<name>A0A1H1QZ16_9ACTN</name>
<protein>
    <submittedName>
        <fullName evidence="7">RNA polymerase sigma factor, sigma-70 family</fullName>
    </submittedName>
</protein>
<comment type="similarity">
    <text evidence="1">Belongs to the sigma-70 factor family. ECF subfamily.</text>
</comment>
<dbReference type="EMBL" id="LT629757">
    <property type="protein sequence ID" value="SDS28774.1"/>
    <property type="molecule type" value="Genomic_DNA"/>
</dbReference>
<dbReference type="InterPro" id="IPR036388">
    <property type="entry name" value="WH-like_DNA-bd_sf"/>
</dbReference>